<evidence type="ECO:0000259" key="6">
    <source>
        <dbReference type="PROSITE" id="PS50865"/>
    </source>
</evidence>
<keyword evidence="1" id="KW-0479">Metal-binding</keyword>
<dbReference type="AlphaFoldDB" id="A0A812HUB8"/>
<protein>
    <recommendedName>
        <fullName evidence="6">MYND-type domain-containing protein</fullName>
    </recommendedName>
</protein>
<proteinExistence type="predicted"/>
<evidence type="ECO:0000313" key="8">
    <source>
        <dbReference type="Proteomes" id="UP000604046"/>
    </source>
</evidence>
<dbReference type="PROSITE" id="PS50865">
    <property type="entry name" value="ZF_MYND_2"/>
    <property type="match status" value="1"/>
</dbReference>
<dbReference type="InterPro" id="IPR011989">
    <property type="entry name" value="ARM-like"/>
</dbReference>
<keyword evidence="3" id="KW-0862">Zinc</keyword>
<dbReference type="Gene3D" id="6.10.140.2220">
    <property type="match status" value="1"/>
</dbReference>
<comment type="caution">
    <text evidence="7">The sequence shown here is derived from an EMBL/GenBank/DDBJ whole genome shotgun (WGS) entry which is preliminary data.</text>
</comment>
<dbReference type="InterPro" id="IPR016024">
    <property type="entry name" value="ARM-type_fold"/>
</dbReference>
<name>A0A812HUB8_9DINO</name>
<feature type="compositionally biased region" description="Low complexity" evidence="5">
    <location>
        <begin position="22"/>
        <end position="32"/>
    </location>
</feature>
<evidence type="ECO:0000256" key="3">
    <source>
        <dbReference type="ARBA" id="ARBA00022833"/>
    </source>
</evidence>
<dbReference type="PROSITE" id="PS01360">
    <property type="entry name" value="ZF_MYND_1"/>
    <property type="match status" value="1"/>
</dbReference>
<evidence type="ECO:0000256" key="2">
    <source>
        <dbReference type="ARBA" id="ARBA00022771"/>
    </source>
</evidence>
<evidence type="ECO:0000256" key="4">
    <source>
        <dbReference type="PROSITE-ProRule" id="PRU00134"/>
    </source>
</evidence>
<evidence type="ECO:0000256" key="1">
    <source>
        <dbReference type="ARBA" id="ARBA00022723"/>
    </source>
</evidence>
<evidence type="ECO:0000313" key="7">
    <source>
        <dbReference type="EMBL" id="CAE6960661.1"/>
    </source>
</evidence>
<dbReference type="Proteomes" id="UP000604046">
    <property type="component" value="Unassembled WGS sequence"/>
</dbReference>
<dbReference type="GO" id="GO:0008270">
    <property type="term" value="F:zinc ion binding"/>
    <property type="evidence" value="ECO:0007669"/>
    <property type="project" value="UniProtKB-KW"/>
</dbReference>
<feature type="domain" description="MYND-type" evidence="6">
    <location>
        <begin position="429"/>
        <end position="467"/>
    </location>
</feature>
<evidence type="ECO:0000256" key="5">
    <source>
        <dbReference type="SAM" id="MobiDB-lite"/>
    </source>
</evidence>
<dbReference type="Pfam" id="PF01753">
    <property type="entry name" value="zf-MYND"/>
    <property type="match status" value="1"/>
</dbReference>
<dbReference type="EMBL" id="CAJNDS010000112">
    <property type="protein sequence ID" value="CAE6960661.1"/>
    <property type="molecule type" value="Genomic_DNA"/>
</dbReference>
<dbReference type="SUPFAM" id="SSF144232">
    <property type="entry name" value="HIT/MYND zinc finger-like"/>
    <property type="match status" value="1"/>
</dbReference>
<dbReference type="SUPFAM" id="SSF48371">
    <property type="entry name" value="ARM repeat"/>
    <property type="match status" value="1"/>
</dbReference>
<organism evidence="7 8">
    <name type="scientific">Symbiodinium natans</name>
    <dbReference type="NCBI Taxonomy" id="878477"/>
    <lineage>
        <taxon>Eukaryota</taxon>
        <taxon>Sar</taxon>
        <taxon>Alveolata</taxon>
        <taxon>Dinophyceae</taxon>
        <taxon>Suessiales</taxon>
        <taxon>Symbiodiniaceae</taxon>
        <taxon>Symbiodinium</taxon>
    </lineage>
</organism>
<sequence length="475" mass="49992">MGAALPAGLSSWMQSSCRRRQPAGASSRNAAPAPRPPGVPSAEELRDTWLLAVQEEDAAAAGYCARICESLRGAEAFAATDGLDAFISVAMGQSTKGSGGGLMVALAQALMMDMTAFKEAVFETLCAAAHWPSLKGRIAGSGVLGVITATLLSPRHPASVKALMVRLCGLLAADSLEAISLGDPRRAEEFAKLRGQLISSGGVKAIVSLAATEGLAAPAAATTVAQLACAGDTAIRSELLQADAVPALLRCVARMSEAQSEETADDSDVEMEEDTAPEAAAAAIARLLAFEGDGCQEMTYPVAFITAPLCEELLAPVLQPSALKDFCDLLHVSGKRRAVEQVLRCLELAGSRHDAWPPLEPELCEDLRKMLVFRSDVAANYLQALHGHYGAKATLRCFGDLKSLQRALEAYSLPSASALLESLAATQACGQCGVIPQNLMACGRCGQIAYCSRECQRQHWKLHKQACSQKKEEPA</sequence>
<gene>
    <name evidence="7" type="ORF">SNAT2548_LOCUS1933</name>
</gene>
<dbReference type="OrthoDB" id="436044at2759"/>
<keyword evidence="8" id="KW-1185">Reference proteome</keyword>
<dbReference type="InterPro" id="IPR002893">
    <property type="entry name" value="Znf_MYND"/>
</dbReference>
<keyword evidence="2 4" id="KW-0863">Zinc-finger</keyword>
<accession>A0A812HUB8</accession>
<feature type="region of interest" description="Disordered" evidence="5">
    <location>
        <begin position="1"/>
        <end position="42"/>
    </location>
</feature>
<reference evidence="7" key="1">
    <citation type="submission" date="2021-02" db="EMBL/GenBank/DDBJ databases">
        <authorList>
            <person name="Dougan E. K."/>
            <person name="Rhodes N."/>
            <person name="Thang M."/>
            <person name="Chan C."/>
        </authorList>
    </citation>
    <scope>NUCLEOTIDE SEQUENCE</scope>
</reference>
<dbReference type="Gene3D" id="1.25.10.10">
    <property type="entry name" value="Leucine-rich Repeat Variant"/>
    <property type="match status" value="1"/>
</dbReference>